<proteinExistence type="predicted"/>
<gene>
    <name evidence="1" type="ORF">L345_18464</name>
</gene>
<accession>V8N2P2</accession>
<dbReference type="AlphaFoldDB" id="V8N2P2"/>
<keyword evidence="2" id="KW-1185">Reference proteome</keyword>
<dbReference type="EMBL" id="AZIM01090111">
    <property type="protein sequence ID" value="ETE55827.1"/>
    <property type="molecule type" value="Genomic_DNA"/>
</dbReference>
<evidence type="ECO:0000313" key="2">
    <source>
        <dbReference type="Proteomes" id="UP000018936"/>
    </source>
</evidence>
<evidence type="ECO:0000313" key="1">
    <source>
        <dbReference type="EMBL" id="ETE55827.1"/>
    </source>
</evidence>
<protein>
    <submittedName>
        <fullName evidence="1">Uncharacterized protein</fullName>
    </submittedName>
</protein>
<sequence length="19" mass="2240">MEVDSRLESDHNSRAKIPR</sequence>
<comment type="caution">
    <text evidence="1">The sequence shown here is derived from an EMBL/GenBank/DDBJ whole genome shotgun (WGS) entry which is preliminary data.</text>
</comment>
<dbReference type="Proteomes" id="UP000018936">
    <property type="component" value="Unassembled WGS sequence"/>
</dbReference>
<name>V8N2P2_OPHHA</name>
<organism evidence="1 2">
    <name type="scientific">Ophiophagus hannah</name>
    <name type="common">King cobra</name>
    <name type="synonym">Naja hannah</name>
    <dbReference type="NCBI Taxonomy" id="8665"/>
    <lineage>
        <taxon>Eukaryota</taxon>
        <taxon>Metazoa</taxon>
        <taxon>Chordata</taxon>
        <taxon>Craniata</taxon>
        <taxon>Vertebrata</taxon>
        <taxon>Euteleostomi</taxon>
        <taxon>Lepidosauria</taxon>
        <taxon>Squamata</taxon>
        <taxon>Bifurcata</taxon>
        <taxon>Unidentata</taxon>
        <taxon>Episquamata</taxon>
        <taxon>Toxicofera</taxon>
        <taxon>Serpentes</taxon>
        <taxon>Colubroidea</taxon>
        <taxon>Elapidae</taxon>
        <taxon>Elapinae</taxon>
        <taxon>Ophiophagus</taxon>
    </lineage>
</organism>
<feature type="non-terminal residue" evidence="1">
    <location>
        <position position="1"/>
    </location>
</feature>
<reference evidence="1 2" key="1">
    <citation type="journal article" date="2013" name="Proc. Natl. Acad. Sci. U.S.A.">
        <title>The king cobra genome reveals dynamic gene evolution and adaptation in the snake venom system.</title>
        <authorList>
            <person name="Vonk F.J."/>
            <person name="Casewell N.R."/>
            <person name="Henkel C.V."/>
            <person name="Heimberg A.M."/>
            <person name="Jansen H.J."/>
            <person name="McCleary R.J."/>
            <person name="Kerkkamp H.M."/>
            <person name="Vos R.A."/>
            <person name="Guerreiro I."/>
            <person name="Calvete J.J."/>
            <person name="Wuster W."/>
            <person name="Woods A.E."/>
            <person name="Logan J.M."/>
            <person name="Harrison R.A."/>
            <person name="Castoe T.A."/>
            <person name="de Koning A.P."/>
            <person name="Pollock D.D."/>
            <person name="Yandell M."/>
            <person name="Calderon D."/>
            <person name="Renjifo C."/>
            <person name="Currier R.B."/>
            <person name="Salgado D."/>
            <person name="Pla D."/>
            <person name="Sanz L."/>
            <person name="Hyder A.S."/>
            <person name="Ribeiro J.M."/>
            <person name="Arntzen J.W."/>
            <person name="van den Thillart G.E."/>
            <person name="Boetzer M."/>
            <person name="Pirovano W."/>
            <person name="Dirks R.P."/>
            <person name="Spaink H.P."/>
            <person name="Duboule D."/>
            <person name="McGlinn E."/>
            <person name="Kini R.M."/>
            <person name="Richardson M.K."/>
        </authorList>
    </citation>
    <scope>NUCLEOTIDE SEQUENCE</scope>
    <source>
        <tissue evidence="1">Blood</tissue>
    </source>
</reference>